<proteinExistence type="predicted"/>
<protein>
    <submittedName>
        <fullName evidence="1">Uncharacterized protein</fullName>
    </submittedName>
</protein>
<evidence type="ECO:0000313" key="1">
    <source>
        <dbReference type="EMBL" id="VVV00867.1"/>
    </source>
</evidence>
<organism evidence="1 2">
    <name type="scientific">Mesonia oceanica</name>
    <dbReference type="NCBI Taxonomy" id="2687242"/>
    <lineage>
        <taxon>Bacteria</taxon>
        <taxon>Pseudomonadati</taxon>
        <taxon>Bacteroidota</taxon>
        <taxon>Flavobacteriia</taxon>
        <taxon>Flavobacteriales</taxon>
        <taxon>Flavobacteriaceae</taxon>
        <taxon>Mesonia</taxon>
    </lineage>
</organism>
<name>A0AC61Y8L8_9FLAO</name>
<dbReference type="EMBL" id="CABVMM010000008">
    <property type="protein sequence ID" value="VVV00867.1"/>
    <property type="molecule type" value="Genomic_DNA"/>
</dbReference>
<accession>A0AC61Y8L8</accession>
<sequence length="80" mass="9314">MNGFYTGYIGPEKFELMPKRFPNNHRLIGLINENGNYDLKFDFKWPMNIAGKVLIRFVILTIIVSLINGNWILPITLVIF</sequence>
<gene>
    <name evidence="1" type="ORF">FVB9532_02143</name>
</gene>
<dbReference type="Proteomes" id="UP000356253">
    <property type="component" value="Unassembled WGS sequence"/>
</dbReference>
<evidence type="ECO:0000313" key="2">
    <source>
        <dbReference type="Proteomes" id="UP000356253"/>
    </source>
</evidence>
<comment type="caution">
    <text evidence="1">The sequence shown here is derived from an EMBL/GenBank/DDBJ whole genome shotgun (WGS) entry which is preliminary data.</text>
</comment>
<reference evidence="1" key="1">
    <citation type="submission" date="2019-09" db="EMBL/GenBank/DDBJ databases">
        <authorList>
            <person name="Rodrigo-Torres L."/>
            <person name="Arahal R. D."/>
            <person name="Lucena T."/>
        </authorList>
    </citation>
    <scope>NUCLEOTIDE SEQUENCE</scope>
    <source>
        <strain evidence="1">ISS653</strain>
    </source>
</reference>
<keyword evidence="2" id="KW-1185">Reference proteome</keyword>